<dbReference type="AlphaFoldDB" id="A0A9E7JXA1"/>
<dbReference type="GO" id="GO:0006355">
    <property type="term" value="P:regulation of DNA-templated transcription"/>
    <property type="evidence" value="ECO:0007669"/>
    <property type="project" value="InterPro"/>
</dbReference>
<dbReference type="OrthoDB" id="1737312at2759"/>
<dbReference type="GO" id="GO:0009584">
    <property type="term" value="P:detection of visible light"/>
    <property type="evidence" value="ECO:0007669"/>
    <property type="project" value="InterPro"/>
</dbReference>
<keyword evidence="4" id="KW-1185">Reference proteome</keyword>
<dbReference type="EMBL" id="CP097506">
    <property type="protein sequence ID" value="URD98042.1"/>
    <property type="molecule type" value="Genomic_DNA"/>
</dbReference>
<evidence type="ECO:0000313" key="3">
    <source>
        <dbReference type="EMBL" id="URD98042.1"/>
    </source>
</evidence>
<dbReference type="Pfam" id="PF00989">
    <property type="entry name" value="PAS"/>
    <property type="match status" value="1"/>
</dbReference>
<reference evidence="3" key="1">
    <citation type="submission" date="2022-05" db="EMBL/GenBank/DDBJ databases">
        <title>The Musa troglodytarum L. genome provides insights into the mechanism of non-climacteric behaviour and enrichment of carotenoids.</title>
        <authorList>
            <person name="Wang J."/>
        </authorList>
    </citation>
    <scope>NUCLEOTIDE SEQUENCE</scope>
    <source>
        <tissue evidence="3">Leaf</tissue>
    </source>
</reference>
<dbReference type="PRINTS" id="PR01033">
    <property type="entry name" value="PHYTOCHROME"/>
</dbReference>
<dbReference type="InterPro" id="IPR013767">
    <property type="entry name" value="PAS_fold"/>
</dbReference>
<accession>A0A9E7JXA1</accession>
<keyword evidence="1" id="KW-0675">Receptor</keyword>
<evidence type="ECO:0000313" key="4">
    <source>
        <dbReference type="Proteomes" id="UP001055439"/>
    </source>
</evidence>
<name>A0A9E7JXA1_9LILI</name>
<organism evidence="3 4">
    <name type="scientific">Musa troglodytarum</name>
    <name type="common">fe'i banana</name>
    <dbReference type="NCBI Taxonomy" id="320322"/>
    <lineage>
        <taxon>Eukaryota</taxon>
        <taxon>Viridiplantae</taxon>
        <taxon>Streptophyta</taxon>
        <taxon>Embryophyta</taxon>
        <taxon>Tracheophyta</taxon>
        <taxon>Spermatophyta</taxon>
        <taxon>Magnoliopsida</taxon>
        <taxon>Liliopsida</taxon>
        <taxon>Zingiberales</taxon>
        <taxon>Musaceae</taxon>
        <taxon>Musa</taxon>
    </lineage>
</organism>
<sequence length="104" mass="11584">MPLIDLVEDDSVEVAKKVLQVALRGKEEKNIEIKLKSFSNQDSNSSIILVVNSCCSHDMKDNKVGVCFVGQDVTRQKLMMDKCTCIQSDYVAIVQNPSELIPPK</sequence>
<feature type="domain" description="PAS fold" evidence="2">
    <location>
        <begin position="3"/>
        <end position="73"/>
    </location>
</feature>
<protein>
    <recommendedName>
        <fullName evidence="2">PAS fold domain-containing protein</fullName>
    </recommendedName>
</protein>
<evidence type="ECO:0000259" key="2">
    <source>
        <dbReference type="Pfam" id="PF00989"/>
    </source>
</evidence>
<evidence type="ECO:0000256" key="1">
    <source>
        <dbReference type="ARBA" id="ARBA00023170"/>
    </source>
</evidence>
<gene>
    <name evidence="3" type="ORF">MUK42_36906</name>
</gene>
<dbReference type="InterPro" id="IPR001294">
    <property type="entry name" value="Phytochrome"/>
</dbReference>
<proteinExistence type="predicted"/>
<dbReference type="Proteomes" id="UP001055439">
    <property type="component" value="Chromosome 4"/>
</dbReference>